<evidence type="ECO:0000259" key="6">
    <source>
        <dbReference type="Pfam" id="PF01556"/>
    </source>
</evidence>
<feature type="domain" description="Chaperone DnaJ C-terminal" evidence="6">
    <location>
        <begin position="2"/>
        <end position="122"/>
    </location>
</feature>
<dbReference type="GO" id="GO:0051082">
    <property type="term" value="F:unfolded protein binding"/>
    <property type="evidence" value="ECO:0007669"/>
    <property type="project" value="InterPro"/>
</dbReference>
<evidence type="ECO:0000256" key="1">
    <source>
        <dbReference type="ARBA" id="ARBA00022723"/>
    </source>
</evidence>
<keyword evidence="2" id="KW-0677">Repeat</keyword>
<dbReference type="Proteomes" id="UP000310158">
    <property type="component" value="Unassembled WGS sequence"/>
</dbReference>
<dbReference type="CDD" id="cd10747">
    <property type="entry name" value="DnaJ_C"/>
    <property type="match status" value="1"/>
</dbReference>
<protein>
    <recommendedName>
        <fullName evidence="6">Chaperone DnaJ C-terminal domain-containing protein</fullName>
    </recommendedName>
</protein>
<dbReference type="PANTHER" id="PTHR43888">
    <property type="entry name" value="DNAJ-LIKE-2, ISOFORM A-RELATED"/>
    <property type="match status" value="1"/>
</dbReference>
<dbReference type="SUPFAM" id="SSF49493">
    <property type="entry name" value="HSP40/DnaJ peptide-binding domain"/>
    <property type="match status" value="2"/>
</dbReference>
<keyword evidence="8" id="KW-1185">Reference proteome</keyword>
<evidence type="ECO:0000256" key="4">
    <source>
        <dbReference type="ARBA" id="ARBA00022833"/>
    </source>
</evidence>
<dbReference type="EMBL" id="SGPL01001268">
    <property type="protein sequence ID" value="THH03796.1"/>
    <property type="molecule type" value="Genomic_DNA"/>
</dbReference>
<dbReference type="OrthoDB" id="550424at2759"/>
<dbReference type="AlphaFoldDB" id="A0A4S4KY17"/>
<organism evidence="7 8">
    <name type="scientific">Bondarzewia mesenterica</name>
    <dbReference type="NCBI Taxonomy" id="1095465"/>
    <lineage>
        <taxon>Eukaryota</taxon>
        <taxon>Fungi</taxon>
        <taxon>Dikarya</taxon>
        <taxon>Basidiomycota</taxon>
        <taxon>Agaricomycotina</taxon>
        <taxon>Agaricomycetes</taxon>
        <taxon>Russulales</taxon>
        <taxon>Bondarzewiaceae</taxon>
        <taxon>Bondarzewia</taxon>
    </lineage>
</organism>
<evidence type="ECO:0000256" key="5">
    <source>
        <dbReference type="SAM" id="MobiDB-lite"/>
    </source>
</evidence>
<dbReference type="InterPro" id="IPR002939">
    <property type="entry name" value="DnaJ_C"/>
</dbReference>
<feature type="region of interest" description="Disordered" evidence="5">
    <location>
        <begin position="159"/>
        <end position="187"/>
    </location>
</feature>
<dbReference type="GO" id="GO:0006457">
    <property type="term" value="P:protein folding"/>
    <property type="evidence" value="ECO:0007669"/>
    <property type="project" value="InterPro"/>
</dbReference>
<keyword evidence="3" id="KW-0863">Zinc-finger</keyword>
<dbReference type="InterPro" id="IPR008971">
    <property type="entry name" value="HSP40/DnaJ_pept-bd"/>
</dbReference>
<dbReference type="GO" id="GO:0008270">
    <property type="term" value="F:zinc ion binding"/>
    <property type="evidence" value="ECO:0007669"/>
    <property type="project" value="UniProtKB-KW"/>
</dbReference>
<proteinExistence type="predicted"/>
<reference evidence="7 8" key="1">
    <citation type="submission" date="2019-02" db="EMBL/GenBank/DDBJ databases">
        <title>Genome sequencing of the rare red list fungi Bondarzewia mesenterica.</title>
        <authorList>
            <person name="Buettner E."/>
            <person name="Kellner H."/>
        </authorList>
    </citation>
    <scope>NUCLEOTIDE SEQUENCE [LARGE SCALE GENOMIC DNA]</scope>
    <source>
        <strain evidence="7 8">DSM 108281</strain>
    </source>
</reference>
<dbReference type="InterPro" id="IPR044713">
    <property type="entry name" value="DNJA1/2-like"/>
</dbReference>
<sequence>MLEVHIDKGMKGGQTIEFHGESDQAPGVEPGDVIIVIEEKPHDRFKRQETNLITEVEIDLLTALGGGKFAIKHLDERALIVNLVPGEVLKHDDVKVIHGQGMPSQRHHEPGDMYVKINVVWPDHINPDKIQFLERALPPRKPVEKFPKSIHLEEVDLMDVDPRQRERAMDDAMDEDQGEPRVQCANQ</sequence>
<evidence type="ECO:0000256" key="2">
    <source>
        <dbReference type="ARBA" id="ARBA00022737"/>
    </source>
</evidence>
<evidence type="ECO:0000313" key="7">
    <source>
        <dbReference type="EMBL" id="THH03796.1"/>
    </source>
</evidence>
<gene>
    <name evidence="7" type="ORF">EW146_g10342</name>
</gene>
<feature type="compositionally biased region" description="Basic and acidic residues" evidence="5">
    <location>
        <begin position="159"/>
        <end position="170"/>
    </location>
</feature>
<dbReference type="Pfam" id="PF01556">
    <property type="entry name" value="DnaJ_C"/>
    <property type="match status" value="1"/>
</dbReference>
<evidence type="ECO:0000256" key="3">
    <source>
        <dbReference type="ARBA" id="ARBA00022771"/>
    </source>
</evidence>
<comment type="caution">
    <text evidence="7">The sequence shown here is derived from an EMBL/GenBank/DDBJ whole genome shotgun (WGS) entry which is preliminary data.</text>
</comment>
<evidence type="ECO:0000313" key="8">
    <source>
        <dbReference type="Proteomes" id="UP000310158"/>
    </source>
</evidence>
<accession>A0A4S4KY17</accession>
<name>A0A4S4KY17_9AGAM</name>
<dbReference type="Gene3D" id="2.60.260.20">
    <property type="entry name" value="Urease metallochaperone UreE, N-terminal domain"/>
    <property type="match status" value="2"/>
</dbReference>
<dbReference type="FunFam" id="2.60.260.20:FF:000003">
    <property type="entry name" value="DnaJ subfamily A member 2"/>
    <property type="match status" value="1"/>
</dbReference>
<keyword evidence="1" id="KW-0479">Metal-binding</keyword>
<dbReference type="GO" id="GO:0030544">
    <property type="term" value="F:Hsp70 protein binding"/>
    <property type="evidence" value="ECO:0007669"/>
    <property type="project" value="InterPro"/>
</dbReference>
<keyword evidence="4" id="KW-0862">Zinc</keyword>